<evidence type="ECO:0000313" key="1">
    <source>
        <dbReference type="EMBL" id="AZS13605.1"/>
    </source>
</evidence>
<protein>
    <recommendedName>
        <fullName evidence="3">SWIM-type domain-containing protein</fullName>
    </recommendedName>
</protein>
<dbReference type="RefSeq" id="WP_126995440.1">
    <property type="nucleotide sequence ID" value="NZ_CP034346.1"/>
</dbReference>
<evidence type="ECO:0000313" key="2">
    <source>
        <dbReference type="Proteomes" id="UP000270678"/>
    </source>
</evidence>
<reference evidence="2" key="1">
    <citation type="submission" date="2018-12" db="EMBL/GenBank/DDBJ databases">
        <title>Complete genome sequence of Paenibacillus sp. MBLB1234.</title>
        <authorList>
            <person name="Nam Y.-D."/>
            <person name="Kang J."/>
            <person name="Chung W.-H."/>
            <person name="Park Y.S."/>
        </authorList>
    </citation>
    <scope>NUCLEOTIDE SEQUENCE [LARGE SCALE GENOMIC DNA]</scope>
    <source>
        <strain evidence="2">MBLB1234</strain>
    </source>
</reference>
<dbReference type="EMBL" id="CP034346">
    <property type="protein sequence ID" value="AZS13605.1"/>
    <property type="molecule type" value="Genomic_DNA"/>
</dbReference>
<dbReference type="OrthoDB" id="2605079at2"/>
<evidence type="ECO:0008006" key="3">
    <source>
        <dbReference type="Google" id="ProtNLM"/>
    </source>
</evidence>
<proteinExistence type="predicted"/>
<organism evidence="1 2">
    <name type="scientific">Paenibacillus lutimineralis</name>
    <dbReference type="NCBI Taxonomy" id="2707005"/>
    <lineage>
        <taxon>Bacteria</taxon>
        <taxon>Bacillati</taxon>
        <taxon>Bacillota</taxon>
        <taxon>Bacilli</taxon>
        <taxon>Bacillales</taxon>
        <taxon>Paenibacillaceae</taxon>
        <taxon>Paenibacillus</taxon>
    </lineage>
</organism>
<name>A0A3S9UTF9_9BACL</name>
<accession>A0A3S9UTF9</accession>
<dbReference type="AlphaFoldDB" id="A0A3S9UTF9"/>
<keyword evidence="2" id="KW-1185">Reference proteome</keyword>
<dbReference type="KEGG" id="plut:EI981_03350"/>
<dbReference type="Proteomes" id="UP000270678">
    <property type="component" value="Chromosome"/>
</dbReference>
<gene>
    <name evidence="1" type="ORF">EI981_03350</name>
</gene>
<sequence>MKKSIASIRDENIELQWTAAGLRVTFLVQEPISNQWVVQLPREPIEEASSRLIEHLQRDSLQLAALGEQGADVISDLLRMPYSEEREPHRPLSAIVSRSKCSCGRMGCNHIQEALKAAEGSWRAASATDRLARLGWTVESLLDAVLDRWASNLKVRDAEAELKRFVARLDTPAYRNKEGEANLAEWLAEMAHNGHLHQPGPELHDVEISLTPMQVSSLDTAVQPWVQLLPGVPGVAEGLSLVIEQARKNAERLAKPLRASKS</sequence>